<evidence type="ECO:0000313" key="2">
    <source>
        <dbReference type="Proteomes" id="UP000305674"/>
    </source>
</evidence>
<proteinExistence type="predicted"/>
<dbReference type="AlphaFoldDB" id="A0A4U1BFN0"/>
<dbReference type="Proteomes" id="UP000305674">
    <property type="component" value="Unassembled WGS sequence"/>
</dbReference>
<dbReference type="InterPro" id="IPR021936">
    <property type="entry name" value="DUF3549"/>
</dbReference>
<dbReference type="OrthoDB" id="5597089at2"/>
<organism evidence="1 2">
    <name type="scientific">Ferrimonas sediminicola</name>
    <dbReference type="NCBI Taxonomy" id="2569538"/>
    <lineage>
        <taxon>Bacteria</taxon>
        <taxon>Pseudomonadati</taxon>
        <taxon>Pseudomonadota</taxon>
        <taxon>Gammaproteobacteria</taxon>
        <taxon>Alteromonadales</taxon>
        <taxon>Ferrimonadaceae</taxon>
        <taxon>Ferrimonas</taxon>
    </lineage>
</organism>
<sequence>MDNITTLHQFLQAAGVQYQVFDLGRRVVPLDPIEFAQVEATHSPYPYPRGGHAWLGVLFWNPALSQDHYIWFIKLPLDERGLLNPAARSQFLQTVVDALGGDPTAPMTETQQQKLKSNPFIFQPSQDKLAVFHARVNAQLARPASIYYEHCQSYLKGQLGWDNWQQLGLQGLADNLARITQTQRQQEMPEAIGQMPPEPLAAFASVAEHFPCSPEMAQAWLSLMDNGDNDAINQMALRGLAGTEQWLPRAIELALPQASADTLVVIAARCWSALATPTLLKAYLTQLAKLDKTLFVALYSDLVSMPTLRQRVLGVLRDPEREPALAEAIGHLMRNVKA</sequence>
<dbReference type="RefSeq" id="WP_136852284.1">
    <property type="nucleotide sequence ID" value="NZ_SWCI01000003.1"/>
</dbReference>
<comment type="caution">
    <text evidence="1">The sequence shown here is derived from an EMBL/GenBank/DDBJ whole genome shotgun (WGS) entry which is preliminary data.</text>
</comment>
<name>A0A4U1BFN0_9GAMM</name>
<accession>A0A4U1BFN0</accession>
<evidence type="ECO:0000313" key="1">
    <source>
        <dbReference type="EMBL" id="TKB49733.1"/>
    </source>
</evidence>
<keyword evidence="2" id="KW-1185">Reference proteome</keyword>
<gene>
    <name evidence="1" type="ORF">FCL40_06120</name>
</gene>
<dbReference type="Pfam" id="PF12069">
    <property type="entry name" value="DUF3549"/>
    <property type="match status" value="1"/>
</dbReference>
<reference evidence="1 2" key="1">
    <citation type="submission" date="2019-04" db="EMBL/GenBank/DDBJ databases">
        <authorList>
            <person name="Hwang J.C."/>
        </authorList>
    </citation>
    <scope>NUCLEOTIDE SEQUENCE [LARGE SCALE GENOMIC DNA]</scope>
    <source>
        <strain evidence="1 2">IMCC35001</strain>
    </source>
</reference>
<protein>
    <submittedName>
        <fullName evidence="1">DUF3549 family protein</fullName>
    </submittedName>
</protein>
<dbReference type="EMBL" id="SWCI01000003">
    <property type="protein sequence ID" value="TKB49733.1"/>
    <property type="molecule type" value="Genomic_DNA"/>
</dbReference>